<dbReference type="Pfam" id="PF12796">
    <property type="entry name" value="Ank_2"/>
    <property type="match status" value="1"/>
</dbReference>
<feature type="transmembrane region" description="Helical" evidence="8">
    <location>
        <begin position="308"/>
        <end position="329"/>
    </location>
</feature>
<keyword evidence="6 8" id="KW-0472">Membrane</keyword>
<comment type="subcellular location">
    <subcellularLocation>
        <location evidence="1">Membrane</location>
        <topology evidence="1">Multi-pass membrane protein</topology>
    </subcellularLocation>
</comment>
<keyword evidence="11" id="KW-1185">Reference proteome</keyword>
<dbReference type="PROSITE" id="PS50088">
    <property type="entry name" value="ANK_REPEAT"/>
    <property type="match status" value="1"/>
</dbReference>
<evidence type="ECO:0000313" key="11">
    <source>
        <dbReference type="Proteomes" id="UP000596660"/>
    </source>
</evidence>
<evidence type="ECO:0000256" key="4">
    <source>
        <dbReference type="ARBA" id="ARBA00022989"/>
    </source>
</evidence>
<dbReference type="AlphaFoldDB" id="A0A803LBK8"/>
<evidence type="ECO:0000256" key="7">
    <source>
        <dbReference type="PROSITE-ProRule" id="PRU00023"/>
    </source>
</evidence>
<dbReference type="Gramene" id="AUR62009247-RA">
    <property type="protein sequence ID" value="AUR62009247-RA:cds"/>
    <property type="gene ID" value="AUR62009247"/>
</dbReference>
<evidence type="ECO:0000313" key="10">
    <source>
        <dbReference type="EnsemblPlants" id="AUR62009247-RA:cds"/>
    </source>
</evidence>
<dbReference type="OMA" id="WNTIALA"/>
<feature type="domain" description="PGG" evidence="9">
    <location>
        <begin position="187"/>
        <end position="301"/>
    </location>
</feature>
<dbReference type="SUPFAM" id="SSF48403">
    <property type="entry name" value="Ankyrin repeat"/>
    <property type="match status" value="1"/>
</dbReference>
<dbReference type="GO" id="GO:0005886">
    <property type="term" value="C:plasma membrane"/>
    <property type="evidence" value="ECO:0007669"/>
    <property type="project" value="TreeGrafter"/>
</dbReference>
<protein>
    <recommendedName>
        <fullName evidence="9">PGG domain-containing protein</fullName>
    </recommendedName>
</protein>
<dbReference type="PANTHER" id="PTHR24186">
    <property type="entry name" value="PROTEIN PHOSPHATASE 1 REGULATORY SUBUNIT"/>
    <property type="match status" value="1"/>
</dbReference>
<evidence type="ECO:0000256" key="2">
    <source>
        <dbReference type="ARBA" id="ARBA00022692"/>
    </source>
</evidence>
<evidence type="ECO:0000259" key="9">
    <source>
        <dbReference type="Pfam" id="PF13962"/>
    </source>
</evidence>
<sequence>MEVQTQRSQPNAMARLYDAALKGDVHSLNNLLQEDALILERCIIERGCYTQSPLHVAAKMGRLEFVKTILKKNLSMCFAHDGDGMTPIHVAAIHGQVGVLETFNRENPQAIREHTKSGETVLHLCVKHNKIDALELLLNCKNEKNGKNVLVSSKVIKWDKDDVIGRSLEKTKALTAKEALKIENTENRIKDHSNALMVAASVIAAMAFEVSISPPGGFWQEDAPSSEASQLEHQAGTYIQERLNGWVVLVIWNTIALASSLSVILLLIGGLTYSRLFVAVLRFTMWIAVTAIAATYGMILVMSQSDDFAIVPAFVVAGSICLMIILILVHTHKLIVKFVIKRPIFRSCFRKYFCCSCVNDQNALEQP</sequence>
<keyword evidence="5 7" id="KW-0040">ANK repeat</keyword>
<feature type="repeat" description="ANK" evidence="7">
    <location>
        <begin position="49"/>
        <end position="81"/>
    </location>
</feature>
<keyword evidence="3" id="KW-0677">Repeat</keyword>
<dbReference type="InterPro" id="IPR002110">
    <property type="entry name" value="Ankyrin_rpt"/>
</dbReference>
<dbReference type="Pfam" id="PF13962">
    <property type="entry name" value="PGG"/>
    <property type="match status" value="1"/>
</dbReference>
<evidence type="ECO:0000256" key="3">
    <source>
        <dbReference type="ARBA" id="ARBA00022737"/>
    </source>
</evidence>
<feature type="transmembrane region" description="Helical" evidence="8">
    <location>
        <begin position="280"/>
        <end position="302"/>
    </location>
</feature>
<evidence type="ECO:0000256" key="6">
    <source>
        <dbReference type="ARBA" id="ARBA00023136"/>
    </source>
</evidence>
<reference evidence="10" key="2">
    <citation type="submission" date="2021-03" db="UniProtKB">
        <authorList>
            <consortium name="EnsemblPlants"/>
        </authorList>
    </citation>
    <scope>IDENTIFICATION</scope>
</reference>
<dbReference type="Proteomes" id="UP000596660">
    <property type="component" value="Unplaced"/>
</dbReference>
<proteinExistence type="predicted"/>
<keyword evidence="4 8" id="KW-1133">Transmembrane helix</keyword>
<name>A0A803LBK8_CHEQI</name>
<dbReference type="Pfam" id="PF00023">
    <property type="entry name" value="Ank"/>
    <property type="match status" value="1"/>
</dbReference>
<accession>A0A803LBK8</accession>
<keyword evidence="2 8" id="KW-0812">Transmembrane</keyword>
<dbReference type="SMART" id="SM00248">
    <property type="entry name" value="ANK"/>
    <property type="match status" value="4"/>
</dbReference>
<reference evidence="10" key="1">
    <citation type="journal article" date="2017" name="Nature">
        <title>The genome of Chenopodium quinoa.</title>
        <authorList>
            <person name="Jarvis D.E."/>
            <person name="Ho Y.S."/>
            <person name="Lightfoot D.J."/>
            <person name="Schmoeckel S.M."/>
            <person name="Li B."/>
            <person name="Borm T.J.A."/>
            <person name="Ohyanagi H."/>
            <person name="Mineta K."/>
            <person name="Michell C.T."/>
            <person name="Saber N."/>
            <person name="Kharbatia N.M."/>
            <person name="Rupper R.R."/>
            <person name="Sharp A.R."/>
            <person name="Dally N."/>
            <person name="Boughton B.A."/>
            <person name="Woo Y.H."/>
            <person name="Gao G."/>
            <person name="Schijlen E.G.W.M."/>
            <person name="Guo X."/>
            <person name="Momin A.A."/>
            <person name="Negrao S."/>
            <person name="Al-Babili S."/>
            <person name="Gehring C."/>
            <person name="Roessner U."/>
            <person name="Jung C."/>
            <person name="Murphy K."/>
            <person name="Arold S.T."/>
            <person name="Gojobori T."/>
            <person name="van der Linden C.G."/>
            <person name="van Loo E.N."/>
            <person name="Jellen E.N."/>
            <person name="Maughan P.J."/>
            <person name="Tester M."/>
        </authorList>
    </citation>
    <scope>NUCLEOTIDE SEQUENCE [LARGE SCALE GENOMIC DNA]</scope>
    <source>
        <strain evidence="10">cv. PI 614886</strain>
    </source>
</reference>
<feature type="transmembrane region" description="Helical" evidence="8">
    <location>
        <begin position="246"/>
        <end position="268"/>
    </location>
</feature>
<dbReference type="InterPro" id="IPR036770">
    <property type="entry name" value="Ankyrin_rpt-contain_sf"/>
</dbReference>
<dbReference type="EnsemblPlants" id="AUR62009247-RA">
    <property type="protein sequence ID" value="AUR62009247-RA:cds"/>
    <property type="gene ID" value="AUR62009247"/>
</dbReference>
<organism evidence="10 11">
    <name type="scientific">Chenopodium quinoa</name>
    <name type="common">Quinoa</name>
    <dbReference type="NCBI Taxonomy" id="63459"/>
    <lineage>
        <taxon>Eukaryota</taxon>
        <taxon>Viridiplantae</taxon>
        <taxon>Streptophyta</taxon>
        <taxon>Embryophyta</taxon>
        <taxon>Tracheophyta</taxon>
        <taxon>Spermatophyta</taxon>
        <taxon>Magnoliopsida</taxon>
        <taxon>eudicotyledons</taxon>
        <taxon>Gunneridae</taxon>
        <taxon>Pentapetalae</taxon>
        <taxon>Caryophyllales</taxon>
        <taxon>Chenopodiaceae</taxon>
        <taxon>Chenopodioideae</taxon>
        <taxon>Atripliceae</taxon>
        <taxon>Chenopodium</taxon>
    </lineage>
</organism>
<dbReference type="PROSITE" id="PS50297">
    <property type="entry name" value="ANK_REP_REGION"/>
    <property type="match status" value="1"/>
</dbReference>
<evidence type="ECO:0000256" key="8">
    <source>
        <dbReference type="SAM" id="Phobius"/>
    </source>
</evidence>
<evidence type="ECO:0000256" key="1">
    <source>
        <dbReference type="ARBA" id="ARBA00004141"/>
    </source>
</evidence>
<dbReference type="Gene3D" id="1.25.40.20">
    <property type="entry name" value="Ankyrin repeat-containing domain"/>
    <property type="match status" value="1"/>
</dbReference>
<dbReference type="PANTHER" id="PTHR24186:SF37">
    <property type="entry name" value="PGG DOMAIN-CONTAINING PROTEIN"/>
    <property type="match status" value="1"/>
</dbReference>
<evidence type="ECO:0000256" key="5">
    <source>
        <dbReference type="ARBA" id="ARBA00023043"/>
    </source>
</evidence>
<dbReference type="InterPro" id="IPR026961">
    <property type="entry name" value="PGG_dom"/>
</dbReference>